<evidence type="ECO:0000256" key="1">
    <source>
        <dbReference type="ARBA" id="ARBA00004953"/>
    </source>
</evidence>
<feature type="domain" description="Tetrapyrrole methylase" evidence="6">
    <location>
        <begin position="14"/>
        <end position="199"/>
    </location>
</feature>
<dbReference type="InterPro" id="IPR029063">
    <property type="entry name" value="SAM-dependent_MTases_sf"/>
</dbReference>
<dbReference type="Pfam" id="PF00590">
    <property type="entry name" value="TP_methylase"/>
    <property type="match status" value="1"/>
</dbReference>
<name>A0A8J7V3B0_9PROT</name>
<keyword evidence="8" id="KW-1185">Reference proteome</keyword>
<dbReference type="RefSeq" id="WP_210682750.1">
    <property type="nucleotide sequence ID" value="NZ_JAGMWN010000006.1"/>
</dbReference>
<gene>
    <name evidence="7" type="primary">cbiE</name>
    <name evidence="7" type="ORF">KAJ83_14260</name>
</gene>
<dbReference type="NCBIfam" id="TIGR02469">
    <property type="entry name" value="CbiT"/>
    <property type="match status" value="1"/>
</dbReference>
<dbReference type="Gene3D" id="3.40.1010.10">
    <property type="entry name" value="Cobalt-precorrin-4 Transmethylase, Domain 1"/>
    <property type="match status" value="1"/>
</dbReference>
<dbReference type="PANTHER" id="PTHR43182">
    <property type="entry name" value="COBALT-PRECORRIN-6B C(15)-METHYLTRANSFERASE (DECARBOXYLATING)"/>
    <property type="match status" value="1"/>
</dbReference>
<dbReference type="GO" id="GO:0032259">
    <property type="term" value="P:methylation"/>
    <property type="evidence" value="ECO:0007669"/>
    <property type="project" value="UniProtKB-KW"/>
</dbReference>
<dbReference type="PANTHER" id="PTHR43182:SF1">
    <property type="entry name" value="COBALT-PRECORRIN-7 C(5)-METHYLTRANSFERASE"/>
    <property type="match status" value="1"/>
</dbReference>
<keyword evidence="3" id="KW-0489">Methyltransferase</keyword>
<dbReference type="AlphaFoldDB" id="A0A8J7V3B0"/>
<evidence type="ECO:0000256" key="2">
    <source>
        <dbReference type="ARBA" id="ARBA00022573"/>
    </source>
</evidence>
<dbReference type="UniPathway" id="UPA00148"/>
<dbReference type="InterPro" id="IPR014777">
    <property type="entry name" value="4pyrrole_Mease_sub1"/>
</dbReference>
<dbReference type="InterPro" id="IPR014008">
    <property type="entry name" value="Cbl_synth_MTase_CbiT"/>
</dbReference>
<dbReference type="GO" id="GO:0009236">
    <property type="term" value="P:cobalamin biosynthetic process"/>
    <property type="evidence" value="ECO:0007669"/>
    <property type="project" value="UniProtKB-UniPathway"/>
</dbReference>
<dbReference type="CDD" id="cd02440">
    <property type="entry name" value="AdoMet_MTases"/>
    <property type="match status" value="1"/>
</dbReference>
<keyword evidence="2" id="KW-0169">Cobalamin biosynthesis</keyword>
<dbReference type="InterPro" id="IPR035996">
    <property type="entry name" value="4pyrrol_Methylase_sf"/>
</dbReference>
<dbReference type="Gene3D" id="3.40.50.150">
    <property type="entry name" value="Vaccinia Virus protein VP39"/>
    <property type="match status" value="1"/>
</dbReference>
<evidence type="ECO:0000313" key="8">
    <source>
        <dbReference type="Proteomes" id="UP000672602"/>
    </source>
</evidence>
<dbReference type="InterPro" id="IPR050714">
    <property type="entry name" value="Cobalamin_biosynth_MTase"/>
</dbReference>
<keyword evidence="5" id="KW-0949">S-adenosyl-L-methionine</keyword>
<dbReference type="SUPFAM" id="SSF53335">
    <property type="entry name" value="S-adenosyl-L-methionine-dependent methyltransferases"/>
    <property type="match status" value="1"/>
</dbReference>
<dbReference type="PIRSF" id="PIRSF036428">
    <property type="entry name" value="CobL"/>
    <property type="match status" value="1"/>
</dbReference>
<dbReference type="GO" id="GO:0008276">
    <property type="term" value="F:protein methyltransferase activity"/>
    <property type="evidence" value="ECO:0007669"/>
    <property type="project" value="InterPro"/>
</dbReference>
<accession>A0A8J7V3B0</accession>
<evidence type="ECO:0000259" key="6">
    <source>
        <dbReference type="Pfam" id="PF00590"/>
    </source>
</evidence>
<dbReference type="InterPro" id="IPR006365">
    <property type="entry name" value="Cbl_synth_CobL"/>
</dbReference>
<dbReference type="InterPro" id="IPR012818">
    <property type="entry name" value="CbiE"/>
</dbReference>
<dbReference type="CDD" id="cd11644">
    <property type="entry name" value="Precorrin-6Y-MT"/>
    <property type="match status" value="1"/>
</dbReference>
<proteinExistence type="predicted"/>
<evidence type="ECO:0000313" key="7">
    <source>
        <dbReference type="EMBL" id="MBP5858180.1"/>
    </source>
</evidence>
<comment type="caution">
    <text evidence="7">The sequence shown here is derived from an EMBL/GenBank/DDBJ whole genome shotgun (WGS) entry which is preliminary data.</text>
</comment>
<dbReference type="SUPFAM" id="SSF53790">
    <property type="entry name" value="Tetrapyrrole methylase"/>
    <property type="match status" value="1"/>
</dbReference>
<dbReference type="EMBL" id="JAGMWN010000006">
    <property type="protein sequence ID" value="MBP5858180.1"/>
    <property type="molecule type" value="Genomic_DNA"/>
</dbReference>
<dbReference type="InterPro" id="IPR000878">
    <property type="entry name" value="4pyrrol_Mease"/>
</dbReference>
<sequence>MSDGPEPSPPAPWLSIVGIGEDGLDGLAAAPRQLVSDAELVVGGARHLAMLPADHPAERMGWKSPLSETVADIRAAAGRRVCVLATGDPMSYGIGVTLGRVFGHAALSVHPVAGAFALAAARLGWPLEEVTRLTLHGRPLSLLSLHLQPGARLLILSEDGDTPARVADALRVAGWGPSAMTVLSHLGGAAESRVEGTAEGWTHDRQPDLNTIAVALSPAPGTSWQPRVPGLPDAVFRHDGQLTKREVRAATLAALAPAPGALLWDVGAGCGSVAIEWMRAGGRAVAIERSAERRTLIAENAARLGTPTLAIRAGEAPGALDDPAGGDERPDAIFIGGGLTTPGLVAACRAALAPDGRLVANAVTLEGEAALTALHREQGGEMSRIAVSHLVPVGPYHGWRPLMPVTQYHWTKPHA</sequence>
<organism evidence="7 8">
    <name type="scientific">Marivibrio halodurans</name>
    <dbReference type="NCBI Taxonomy" id="2039722"/>
    <lineage>
        <taxon>Bacteria</taxon>
        <taxon>Pseudomonadati</taxon>
        <taxon>Pseudomonadota</taxon>
        <taxon>Alphaproteobacteria</taxon>
        <taxon>Rhodospirillales</taxon>
        <taxon>Rhodospirillaceae</taxon>
        <taxon>Marivibrio</taxon>
    </lineage>
</organism>
<dbReference type="NCBIfam" id="TIGR02467">
    <property type="entry name" value="CbiE"/>
    <property type="match status" value="1"/>
</dbReference>
<evidence type="ECO:0000256" key="3">
    <source>
        <dbReference type="ARBA" id="ARBA00022603"/>
    </source>
</evidence>
<protein>
    <submittedName>
        <fullName evidence="7">Precorrin-6y C5,15-methyltransferase (Decarboxylating) subunit CbiE</fullName>
    </submittedName>
</protein>
<reference evidence="7" key="1">
    <citation type="submission" date="2021-04" db="EMBL/GenBank/DDBJ databases">
        <authorList>
            <person name="Zhang D.-C."/>
        </authorList>
    </citation>
    <scope>NUCLEOTIDE SEQUENCE</scope>
    <source>
        <strain evidence="7">CGMCC 1.15697</strain>
    </source>
</reference>
<evidence type="ECO:0000256" key="4">
    <source>
        <dbReference type="ARBA" id="ARBA00022679"/>
    </source>
</evidence>
<keyword evidence="4" id="KW-0808">Transferase</keyword>
<comment type="pathway">
    <text evidence="1">Cofactor biosynthesis; adenosylcobalamin biosynthesis.</text>
</comment>
<evidence type="ECO:0000256" key="5">
    <source>
        <dbReference type="ARBA" id="ARBA00022691"/>
    </source>
</evidence>
<dbReference type="Proteomes" id="UP000672602">
    <property type="component" value="Unassembled WGS sequence"/>
</dbReference>